<dbReference type="AlphaFoldDB" id="K0TGI8"/>
<evidence type="ECO:0000313" key="1">
    <source>
        <dbReference type="EMBL" id="EJK76535.1"/>
    </source>
</evidence>
<accession>K0TGI8</accession>
<dbReference type="EMBL" id="AGNL01002036">
    <property type="protein sequence ID" value="EJK76535.1"/>
    <property type="molecule type" value="Genomic_DNA"/>
</dbReference>
<reference evidence="1 2" key="1">
    <citation type="journal article" date="2012" name="Genome Biol.">
        <title>Genome and low-iron response of an oceanic diatom adapted to chronic iron limitation.</title>
        <authorList>
            <person name="Lommer M."/>
            <person name="Specht M."/>
            <person name="Roy A.S."/>
            <person name="Kraemer L."/>
            <person name="Andreson R."/>
            <person name="Gutowska M.A."/>
            <person name="Wolf J."/>
            <person name="Bergner S.V."/>
            <person name="Schilhabel M.B."/>
            <person name="Klostermeier U.C."/>
            <person name="Beiko R.G."/>
            <person name="Rosenstiel P."/>
            <person name="Hippler M."/>
            <person name="Laroche J."/>
        </authorList>
    </citation>
    <scope>NUCLEOTIDE SEQUENCE [LARGE SCALE GENOMIC DNA]</scope>
    <source>
        <strain evidence="1 2">CCMP1005</strain>
    </source>
</reference>
<keyword evidence="2" id="KW-1185">Reference proteome</keyword>
<dbReference type="Proteomes" id="UP000266841">
    <property type="component" value="Unassembled WGS sequence"/>
</dbReference>
<dbReference type="eggNOG" id="ENOG502T7TS">
    <property type="taxonomic scope" value="Eukaryota"/>
</dbReference>
<evidence type="ECO:0000313" key="2">
    <source>
        <dbReference type="Proteomes" id="UP000266841"/>
    </source>
</evidence>
<gene>
    <name evidence="1" type="ORF">THAOC_01698</name>
</gene>
<sequence>MGAYQLAMLLLQRDGRRARGEDESASSTEETEADLVLTRLGYRLRLSKFALGYNINRTVKRVDPSRDSRRPPSAVHAVDGAMPSKLFQSLQHALRPHSRYWSHFYSKAGNQFASHNITLDAGDRAGSVELRLNNSKSLFEQIAIIAFQKMKSRFPQIKHATSVEVWAHKRPADGQHQLHYDMDEVLLRTLGDDDNKRRKVQSQCGHVKSSNTDSRISCPSVSCIITISPGASAAPTLICDQSITKHSGYETNCGWLCYPEPNRLVAFEGSLLHGVVPGIPLANSTEGDRVTLMLGFWNKTVQLTQDSSIGPNVPFVDAKNEWTSEFNAVPMDEGFSFGKESEASSADSIETIDPLWTETECSIDEESFAFGEYRRSGETQRFSGRFFLETKQTTQIDEEILHLENRPGKIASRS</sequence>
<dbReference type="OrthoDB" id="64523at2759"/>
<proteinExistence type="predicted"/>
<dbReference type="OMA" id="TLMLGFW"/>
<name>K0TGI8_THAOC</name>
<comment type="caution">
    <text evidence="1">The sequence shown here is derived from an EMBL/GenBank/DDBJ whole genome shotgun (WGS) entry which is preliminary data.</text>
</comment>
<organism evidence="1 2">
    <name type="scientific">Thalassiosira oceanica</name>
    <name type="common">Marine diatom</name>
    <dbReference type="NCBI Taxonomy" id="159749"/>
    <lineage>
        <taxon>Eukaryota</taxon>
        <taxon>Sar</taxon>
        <taxon>Stramenopiles</taxon>
        <taxon>Ochrophyta</taxon>
        <taxon>Bacillariophyta</taxon>
        <taxon>Coscinodiscophyceae</taxon>
        <taxon>Thalassiosirophycidae</taxon>
        <taxon>Thalassiosirales</taxon>
        <taxon>Thalassiosiraceae</taxon>
        <taxon>Thalassiosira</taxon>
    </lineage>
</organism>
<protein>
    <submittedName>
        <fullName evidence="1">Uncharacterized protein</fullName>
    </submittedName>
</protein>